<dbReference type="GO" id="GO:0046872">
    <property type="term" value="F:metal ion binding"/>
    <property type="evidence" value="ECO:0007669"/>
    <property type="project" value="UniProtKB-KW"/>
</dbReference>
<dbReference type="Pfam" id="PF04230">
    <property type="entry name" value="PS_pyruv_trans"/>
    <property type="match status" value="1"/>
</dbReference>
<evidence type="ECO:0000313" key="6">
    <source>
        <dbReference type="EMBL" id="MBC8528124.1"/>
    </source>
</evidence>
<dbReference type="InterPro" id="IPR007345">
    <property type="entry name" value="Polysacch_pyruvyl_Trfase"/>
</dbReference>
<dbReference type="RefSeq" id="WP_249284169.1">
    <property type="nucleotide sequence ID" value="NZ_JACRSO010000001.1"/>
</dbReference>
<dbReference type="GO" id="GO:0051536">
    <property type="term" value="F:iron-sulfur cluster binding"/>
    <property type="evidence" value="ECO:0007669"/>
    <property type="project" value="UniProtKB-KW"/>
</dbReference>
<name>A0A926HL52_9FIRM</name>
<sequence>MKRVLLAGENKCTFCGACRNACPTDAILPVHVEGQGPAAGIDEERCINCGRCRAVCPQLKARLPQRAAEPPCYAAMAQDDVRMQSSSGGIFALAAQEIWRLGGGVCGAVYGEDFLAEHILSTDPADLPRLQRSKYMRSEMGLTFRDVRECLERGKPVLFVGCPCQVAGLYAFLGGDRQGLTTIDLLCHYAPDPQVFKRYLKDTFGESAILSYQFRDKKNTGWNCVTAVAMLKDGGEIKRDLSNDAYQQGYHARLFMPQVCEECLYSALPRTGDMTIGDFWYVDRVDPELDDQKGTSMVLVNSEKGAQLFETIAPKLKTLRQLPTKLLETNRPFHSQAHPARERFFNLLETEKFDTAVQKALQGRFDIGLVGIWSERNYGSELTYWALYHVLQDMGKDVLMIERPKTAAWGGEDAPPLFAHNPYPSYATVRPENKLQMRKLNGQCDTVMVGSDQIWHPELDAPFGEIFYLDAIHTDKRKIAYAASFGREYWQGSPEQRRKVAYLLSRFSAVSVREKSGQSLCADLFGVQAEWVLDPLFLCDSKHISALAHQGKLDVDEGTLGAYLLDLDEKKVRALSFAAEKMALKPSIVTDAFKGEGAARQHPGVHVGARMEDWVQNFAQSRFVITDSFHGTCMAILFHKPFIAIVNQGRGATRFYSLLEQLGLGARLIETPEELYSRGDLLHDIDFTKADQVLEEWRERSLQWLKAALEAPEERLPQGVDLLGDEVAGLDARLSELWGHVQRHEEAVVYHGKAIQHFEGQIQGQEERLAKLKQDHDAMQERVTQDLALRLERLEGDISGRFEALEQYARALQEQLNAIRSSAPYRVARAVCALPNKIKRKLKRK</sequence>
<feature type="domain" description="4Fe-4S ferredoxin-type" evidence="5">
    <location>
        <begin position="2"/>
        <end position="32"/>
    </location>
</feature>
<dbReference type="AlphaFoldDB" id="A0A926HL52"/>
<reference evidence="6" key="1">
    <citation type="submission" date="2020-08" db="EMBL/GenBank/DDBJ databases">
        <title>Genome public.</title>
        <authorList>
            <person name="Liu C."/>
            <person name="Sun Q."/>
        </authorList>
    </citation>
    <scope>NUCLEOTIDE SEQUENCE</scope>
    <source>
        <strain evidence="6">NSJ-44</strain>
    </source>
</reference>
<keyword evidence="1" id="KW-0479">Metal-binding</keyword>
<dbReference type="Pfam" id="PF12838">
    <property type="entry name" value="Fer4_7"/>
    <property type="match status" value="1"/>
</dbReference>
<feature type="coiled-coil region" evidence="4">
    <location>
        <begin position="755"/>
        <end position="822"/>
    </location>
</feature>
<dbReference type="InterPro" id="IPR052977">
    <property type="entry name" value="Polyferredoxin-like_ET"/>
</dbReference>
<keyword evidence="2" id="KW-0408">Iron</keyword>
<dbReference type="InterPro" id="IPR007525">
    <property type="entry name" value="FrhB_FdhB_C"/>
</dbReference>
<protein>
    <submittedName>
        <fullName evidence="6">Polysaccharide pyruvyl transferase family protein</fullName>
    </submittedName>
</protein>
<dbReference type="Proteomes" id="UP000654279">
    <property type="component" value="Unassembled WGS sequence"/>
</dbReference>
<evidence type="ECO:0000256" key="3">
    <source>
        <dbReference type="ARBA" id="ARBA00023014"/>
    </source>
</evidence>
<evidence type="ECO:0000256" key="4">
    <source>
        <dbReference type="SAM" id="Coils"/>
    </source>
</evidence>
<comment type="caution">
    <text evidence="6">The sequence shown here is derived from an EMBL/GenBank/DDBJ whole genome shotgun (WGS) entry which is preliminary data.</text>
</comment>
<gene>
    <name evidence="6" type="ORF">H8699_01550</name>
</gene>
<dbReference type="PANTHER" id="PTHR43193">
    <property type="match status" value="1"/>
</dbReference>
<dbReference type="InterPro" id="IPR017900">
    <property type="entry name" value="4Fe4S_Fe_S_CS"/>
</dbReference>
<evidence type="ECO:0000313" key="7">
    <source>
        <dbReference type="Proteomes" id="UP000654279"/>
    </source>
</evidence>
<feature type="domain" description="4Fe-4S ferredoxin-type" evidence="5">
    <location>
        <begin position="37"/>
        <end position="66"/>
    </location>
</feature>
<organism evidence="6 7">
    <name type="scientific">Luoshenia tenuis</name>
    <dbReference type="NCBI Taxonomy" id="2763654"/>
    <lineage>
        <taxon>Bacteria</taxon>
        <taxon>Bacillati</taxon>
        <taxon>Bacillota</taxon>
        <taxon>Clostridia</taxon>
        <taxon>Christensenellales</taxon>
        <taxon>Christensenellaceae</taxon>
        <taxon>Luoshenia</taxon>
    </lineage>
</organism>
<evidence type="ECO:0000259" key="5">
    <source>
        <dbReference type="PROSITE" id="PS51379"/>
    </source>
</evidence>
<evidence type="ECO:0000256" key="1">
    <source>
        <dbReference type="ARBA" id="ARBA00022723"/>
    </source>
</evidence>
<dbReference type="PANTHER" id="PTHR43193:SF2">
    <property type="entry name" value="POLYFERREDOXIN PROTEIN FWDF"/>
    <property type="match status" value="1"/>
</dbReference>
<keyword evidence="7" id="KW-1185">Reference proteome</keyword>
<dbReference type="Gene3D" id="3.30.70.20">
    <property type="match status" value="1"/>
</dbReference>
<dbReference type="PROSITE" id="PS51379">
    <property type="entry name" value="4FE4S_FER_2"/>
    <property type="match status" value="2"/>
</dbReference>
<keyword evidence="6" id="KW-0808">Transferase</keyword>
<keyword evidence="4" id="KW-0175">Coiled coil</keyword>
<keyword evidence="3" id="KW-0411">Iron-sulfur</keyword>
<proteinExistence type="predicted"/>
<dbReference type="Pfam" id="PF04432">
    <property type="entry name" value="FrhB_FdhB_C"/>
    <property type="match status" value="1"/>
</dbReference>
<dbReference type="PROSITE" id="PS00198">
    <property type="entry name" value="4FE4S_FER_1"/>
    <property type="match status" value="2"/>
</dbReference>
<evidence type="ECO:0000256" key="2">
    <source>
        <dbReference type="ARBA" id="ARBA00023004"/>
    </source>
</evidence>
<dbReference type="SUPFAM" id="SSF54862">
    <property type="entry name" value="4Fe-4S ferredoxins"/>
    <property type="match status" value="1"/>
</dbReference>
<dbReference type="InterPro" id="IPR017896">
    <property type="entry name" value="4Fe4S_Fe-S-bd"/>
</dbReference>
<dbReference type="EMBL" id="JACRSO010000001">
    <property type="protein sequence ID" value="MBC8528124.1"/>
    <property type="molecule type" value="Genomic_DNA"/>
</dbReference>
<accession>A0A926HL52</accession>
<dbReference type="GO" id="GO:0016740">
    <property type="term" value="F:transferase activity"/>
    <property type="evidence" value="ECO:0007669"/>
    <property type="project" value="UniProtKB-KW"/>
</dbReference>